<comment type="caution">
    <text evidence="2">The sequence shown here is derived from an EMBL/GenBank/DDBJ whole genome shotgun (WGS) entry which is preliminary data.</text>
</comment>
<dbReference type="Proteomes" id="UP000217448">
    <property type="component" value="Unassembled WGS sequence"/>
</dbReference>
<name>A0A2A3JN52_9RHOB</name>
<evidence type="ECO:0000313" key="2">
    <source>
        <dbReference type="EMBL" id="PBD16636.1"/>
    </source>
</evidence>
<evidence type="ECO:0000313" key="3">
    <source>
        <dbReference type="Proteomes" id="UP000217448"/>
    </source>
</evidence>
<proteinExistence type="predicted"/>
<evidence type="ECO:0008006" key="4">
    <source>
        <dbReference type="Google" id="ProtNLM"/>
    </source>
</evidence>
<reference evidence="3" key="2">
    <citation type="submission" date="2023-07" db="EMBL/GenBank/DDBJ databases">
        <title>Yangia mangrovi SAOS 153D genome.</title>
        <authorList>
            <person name="Verma A."/>
            <person name="Pal Y."/>
            <person name="Sundharam S."/>
            <person name="Bisht B."/>
            <person name="Srinivasan K."/>
        </authorList>
    </citation>
    <scope>NUCLEOTIDE SEQUENCE [LARGE SCALE GENOMIC DNA]</scope>
    <source>
        <strain evidence="3">SAOS 153D</strain>
    </source>
</reference>
<gene>
    <name evidence="1" type="ORF">CLG85_011900</name>
    <name evidence="2" type="ORF">CLG85_24505</name>
</gene>
<reference evidence="1" key="3">
    <citation type="submission" date="2024-05" db="EMBL/GenBank/DDBJ databases">
        <title>Yangia mangrovi SAOS 153D genome.</title>
        <authorList>
            <person name="Verma A."/>
            <person name="Pal Y."/>
            <person name="Sundharam S."/>
            <person name="Bisht B."/>
            <person name="Srinivasan K."/>
        </authorList>
    </citation>
    <scope>NUCLEOTIDE SEQUENCE</scope>
    <source>
        <strain evidence="1">SAOS 153D</strain>
    </source>
</reference>
<reference evidence="2" key="1">
    <citation type="submission" date="2017-09" db="EMBL/GenBank/DDBJ databases">
        <title>Yangia sp. SAOS 153D whole genome sequencing.</title>
        <authorList>
            <person name="Verma A."/>
            <person name="Krishnamurthi S."/>
        </authorList>
    </citation>
    <scope>NUCLEOTIDE SEQUENCE [LARGE SCALE GENOMIC DNA]</scope>
    <source>
        <strain evidence="2">SAOS 153D</strain>
    </source>
</reference>
<keyword evidence="3" id="KW-1185">Reference proteome</keyword>
<accession>A0A2A3JN52</accession>
<dbReference type="OrthoDB" id="9800876at2"/>
<dbReference type="EMBL" id="NTHN02000019">
    <property type="protein sequence ID" value="MCT4370980.1"/>
    <property type="molecule type" value="Genomic_DNA"/>
</dbReference>
<organism evidence="2">
    <name type="scientific">Alloyangia mangrovi</name>
    <dbReference type="NCBI Taxonomy" id="1779329"/>
    <lineage>
        <taxon>Bacteria</taxon>
        <taxon>Pseudomonadati</taxon>
        <taxon>Pseudomonadota</taxon>
        <taxon>Alphaproteobacteria</taxon>
        <taxon>Rhodobacterales</taxon>
        <taxon>Roseobacteraceae</taxon>
        <taxon>Alloyangia</taxon>
    </lineage>
</organism>
<protein>
    <recommendedName>
        <fullName evidence="4">Chaperone modulatory protein CbpM</fullName>
    </recommendedName>
</protein>
<evidence type="ECO:0000313" key="1">
    <source>
        <dbReference type="EMBL" id="MCT4370980.1"/>
    </source>
</evidence>
<dbReference type="Gene3D" id="1.10.1660.10">
    <property type="match status" value="1"/>
</dbReference>
<dbReference type="EMBL" id="NTHN01000601">
    <property type="protein sequence ID" value="PBD16636.1"/>
    <property type="molecule type" value="Genomic_DNA"/>
</dbReference>
<sequence length="109" mass="12240">MTRIFYSEEQAIAAVGRLDHARLTRFLRAEVIAPAEASGRAVYRQVDIARMELLCDLCDDFELNDDALGMVMQLIDQLHGTRGDLAALLRALGEEPDEVRNRVQGRLGR</sequence>
<dbReference type="AlphaFoldDB" id="A0A2A3JN52"/>
<dbReference type="RefSeq" id="WP_095884448.1">
    <property type="nucleotide sequence ID" value="NZ_NTHN02000019.1"/>
</dbReference>